<evidence type="ECO:0000256" key="6">
    <source>
        <dbReference type="ARBA" id="ARBA00006790"/>
    </source>
</evidence>
<proteinExistence type="inferred from homology"/>
<dbReference type="GO" id="GO:0005509">
    <property type="term" value="F:calcium ion binding"/>
    <property type="evidence" value="ECO:0007669"/>
    <property type="project" value="InterPro"/>
</dbReference>
<evidence type="ECO:0000256" key="18">
    <source>
        <dbReference type="ARBA" id="ARBA00032847"/>
    </source>
</evidence>
<sequence length="635" mass="70226">MTNQHATEPTSDERSTDTTAGDERDPLFARIPRRDFMVAGAATGMMGSLAGCTGLLSGDDQTSAADVDTEVPPGEHDDYYAFLSGGHSGDIRVYGVPSMRQLMRIPVFNVESARGYGFDDETHEMLQNSGGYTWGDTHHPRVSQTDNTYDGEWLFVNDKANGRMARIDLEYFETDAIIDLPNHQGTHGACALMPDTRLVFGVGELRVPIPNDGRDLDDPSEYGSTLSAMSADPFDHEWDVMVDCNLDNGDSGKEGEWFFTTSYNSEEGVTEQEMTAADTDYVVAFNIPRIEDAVDAGEYEEINGVPVVDGTEDSPLNDGDEPLVRYVDVPTNPHGVSVTPDGRYAIASGKLDPTCTVIEIDRLNEVDDPNDAVVGRVNVGNGPLHTAYDGRGHAYTTLFVDSQVVKWDIEAAVDAEMGSEDPVIEKHDVHYSPGHLIAAESYTGDPQGDWLIVLNKLSKDRFLPVGPVFPENDQLFYIGDDDAGMELVKDTPAYPEPHDASIVRADRLDPASVYDPDDLELDFISPDDEENFIERDGDQVHIEMYNQRNHFGFDDITVQEGDEVTIRSTNIEQEEDIIHSVAIPQHDVNVKLAPQETREVTFTADEPGVYWIYCAYFCSALHLEMRSRLLVEPAD</sequence>
<dbReference type="InterPro" id="IPR023644">
    <property type="entry name" value="NO_Rdtase"/>
</dbReference>
<evidence type="ECO:0000256" key="10">
    <source>
        <dbReference type="ARBA" id="ARBA00016560"/>
    </source>
</evidence>
<dbReference type="InterPro" id="IPR015943">
    <property type="entry name" value="WD40/YVTN_repeat-like_dom_sf"/>
</dbReference>
<accession>L0K690</accession>
<evidence type="ECO:0000313" key="23">
    <source>
        <dbReference type="Proteomes" id="UP000010878"/>
    </source>
</evidence>
<dbReference type="GO" id="GO:0005507">
    <property type="term" value="F:copper ion binding"/>
    <property type="evidence" value="ECO:0007669"/>
    <property type="project" value="InterPro"/>
</dbReference>
<dbReference type="GO" id="GO:0016020">
    <property type="term" value="C:membrane"/>
    <property type="evidence" value="ECO:0007669"/>
    <property type="project" value="InterPro"/>
</dbReference>
<keyword evidence="14" id="KW-0106">Calcium</keyword>
<evidence type="ECO:0000256" key="13">
    <source>
        <dbReference type="ARBA" id="ARBA00022764"/>
    </source>
</evidence>
<evidence type="ECO:0000259" key="21">
    <source>
        <dbReference type="PROSITE" id="PS50857"/>
    </source>
</evidence>
<dbReference type="InterPro" id="IPR008972">
    <property type="entry name" value="Cupredoxin"/>
</dbReference>
<protein>
    <recommendedName>
        <fullName evidence="10">Nitrous-oxide reductase</fullName>
        <ecNumber evidence="9">1.7.2.4</ecNumber>
    </recommendedName>
    <alternativeName>
        <fullName evidence="17">N(2)OR</fullName>
    </alternativeName>
    <alternativeName>
        <fullName evidence="18">N2O reductase</fullName>
    </alternativeName>
</protein>
<keyword evidence="22" id="KW-0614">Plasmid</keyword>
<reference evidence="22 23" key="1">
    <citation type="submission" date="2012-11" db="EMBL/GenBank/DDBJ databases">
        <title>FINISHED of Natronococcus occultus SP4, DSM 3396.</title>
        <authorList>
            <consortium name="DOE Joint Genome Institute"/>
            <person name="Eisen J."/>
            <person name="Huntemann M."/>
            <person name="Wei C.-L."/>
            <person name="Han J."/>
            <person name="Detter J.C."/>
            <person name="Han C."/>
            <person name="Tapia R."/>
            <person name="Chen A."/>
            <person name="Kyrpides N."/>
            <person name="Mavromatis K."/>
            <person name="Markowitz V."/>
            <person name="Szeto E."/>
            <person name="Ivanova N."/>
            <person name="Mikhailova N."/>
            <person name="Ovchinnikova G."/>
            <person name="Pagani I."/>
            <person name="Pati A."/>
            <person name="Goodwin L."/>
            <person name="Nordberg H.P."/>
            <person name="Cantor M.N."/>
            <person name="Hua S.X."/>
            <person name="Woyke T."/>
            <person name="Eisen J."/>
            <person name="Klenk H.-P."/>
            <person name="Klenk H.-P."/>
        </authorList>
    </citation>
    <scope>NUCLEOTIDE SEQUENCE [LARGE SCALE GENOMIC DNA]</scope>
    <source>
        <strain evidence="22 23">SP4</strain>
        <plasmid evidence="23">Plasmid 2</plasmid>
    </source>
</reference>
<comment type="cofactor">
    <cofactor evidence="1">
        <name>Ca(2+)</name>
        <dbReference type="ChEBI" id="CHEBI:29108"/>
    </cofactor>
</comment>
<name>L0K690_9EURY</name>
<dbReference type="PROSITE" id="PS50857">
    <property type="entry name" value="COX2_CUA"/>
    <property type="match status" value="1"/>
</dbReference>
<evidence type="ECO:0000256" key="1">
    <source>
        <dbReference type="ARBA" id="ARBA00001913"/>
    </source>
</evidence>
<evidence type="ECO:0000256" key="15">
    <source>
        <dbReference type="ARBA" id="ARBA00023002"/>
    </source>
</evidence>
<geneLocation type="plasmid" evidence="22">
    <name>2</name>
</geneLocation>
<dbReference type="InterPro" id="IPR051403">
    <property type="entry name" value="NosZ/Cyto_c_oxidase_sub2"/>
</dbReference>
<evidence type="ECO:0000256" key="5">
    <source>
        <dbReference type="ARBA" id="ARBA00004779"/>
    </source>
</evidence>
<dbReference type="Pfam" id="PF13473">
    <property type="entry name" value="Cupredoxin_1"/>
    <property type="match status" value="1"/>
</dbReference>
<dbReference type="PANTHER" id="PTHR42838:SF2">
    <property type="entry name" value="NITROUS-OXIDE REDUCTASE"/>
    <property type="match status" value="1"/>
</dbReference>
<dbReference type="AlphaFoldDB" id="L0K690"/>
<dbReference type="KEGG" id="nou:Natoc_4169"/>
<dbReference type="PROSITE" id="PS51318">
    <property type="entry name" value="TAT"/>
    <property type="match status" value="1"/>
</dbReference>
<dbReference type="InterPro" id="IPR028096">
    <property type="entry name" value="EfeO_Cupredoxin"/>
</dbReference>
<evidence type="ECO:0000256" key="12">
    <source>
        <dbReference type="ARBA" id="ARBA00022729"/>
    </source>
</evidence>
<keyword evidence="12" id="KW-0732">Signal</keyword>
<evidence type="ECO:0000256" key="9">
    <source>
        <dbReference type="ARBA" id="ARBA00011896"/>
    </source>
</evidence>
<dbReference type="InterPro" id="IPR006311">
    <property type="entry name" value="TAT_signal"/>
</dbReference>
<gene>
    <name evidence="22" type="ORF">Natoc_4169</name>
</gene>
<dbReference type="SUPFAM" id="SSF50974">
    <property type="entry name" value="Nitrous oxide reductase, N-terminal domain"/>
    <property type="match status" value="1"/>
</dbReference>
<keyword evidence="16" id="KW-0186">Copper</keyword>
<organism evidence="22 23">
    <name type="scientific">Natronococcus occultus SP4</name>
    <dbReference type="NCBI Taxonomy" id="694430"/>
    <lineage>
        <taxon>Archaea</taxon>
        <taxon>Methanobacteriati</taxon>
        <taxon>Methanobacteriota</taxon>
        <taxon>Stenosarchaea group</taxon>
        <taxon>Halobacteria</taxon>
        <taxon>Halobacteriales</taxon>
        <taxon>Natrialbaceae</taxon>
        <taxon>Natronococcus</taxon>
    </lineage>
</organism>
<evidence type="ECO:0000256" key="4">
    <source>
        <dbReference type="ARBA" id="ARBA00004418"/>
    </source>
</evidence>
<comment type="similarity">
    <text evidence="6">In the C-terminal section; belongs to the cytochrome c oxidase subunit 2 family.</text>
</comment>
<dbReference type="Pfam" id="PF18764">
    <property type="entry name" value="nos_propeller"/>
    <property type="match status" value="1"/>
</dbReference>
<evidence type="ECO:0000256" key="19">
    <source>
        <dbReference type="ARBA" id="ARBA00049555"/>
    </source>
</evidence>
<comment type="subcellular location">
    <subcellularLocation>
        <location evidence="4">Periplasm</location>
    </subcellularLocation>
</comment>
<dbReference type="NCBIfam" id="TIGR04244">
    <property type="entry name" value="nitrous_NosZ_RR"/>
    <property type="match status" value="1"/>
</dbReference>
<dbReference type="SUPFAM" id="SSF49503">
    <property type="entry name" value="Cupredoxins"/>
    <property type="match status" value="1"/>
</dbReference>
<evidence type="ECO:0000256" key="2">
    <source>
        <dbReference type="ARBA" id="ARBA00001935"/>
    </source>
</evidence>
<dbReference type="Pfam" id="PF18793">
    <property type="entry name" value="nos_propeller_2"/>
    <property type="match status" value="1"/>
</dbReference>
<evidence type="ECO:0000256" key="8">
    <source>
        <dbReference type="ARBA" id="ARBA00011738"/>
    </source>
</evidence>
<dbReference type="Gene3D" id="2.130.10.10">
    <property type="entry name" value="YVTN repeat-like/Quinoprotein amine dehydrogenase"/>
    <property type="match status" value="1"/>
</dbReference>
<dbReference type="GO" id="GO:0019333">
    <property type="term" value="P:denitrification pathway"/>
    <property type="evidence" value="ECO:0007669"/>
    <property type="project" value="UniProtKB-UniPathway"/>
</dbReference>
<evidence type="ECO:0000256" key="11">
    <source>
        <dbReference type="ARBA" id="ARBA00022723"/>
    </source>
</evidence>
<comment type="catalytic activity">
    <reaction evidence="19">
        <text>N2 + 2 Fe(III)-[cytochrome c] + H2O = nitrous oxide + 2 Fe(II)-[cytochrome c] + 2 H(+)</text>
        <dbReference type="Rhea" id="RHEA:43108"/>
        <dbReference type="Rhea" id="RHEA-COMP:10350"/>
        <dbReference type="Rhea" id="RHEA-COMP:14399"/>
        <dbReference type="ChEBI" id="CHEBI:15377"/>
        <dbReference type="ChEBI" id="CHEBI:15378"/>
        <dbReference type="ChEBI" id="CHEBI:17045"/>
        <dbReference type="ChEBI" id="CHEBI:17997"/>
        <dbReference type="ChEBI" id="CHEBI:29033"/>
        <dbReference type="ChEBI" id="CHEBI:29034"/>
        <dbReference type="EC" id="1.7.2.4"/>
    </reaction>
</comment>
<dbReference type="OrthoDB" id="300976at2157"/>
<dbReference type="Proteomes" id="UP000010878">
    <property type="component" value="Plasmid 2"/>
</dbReference>
<dbReference type="HOGENOM" id="CLU_016420_0_0_2"/>
<dbReference type="InterPro" id="IPR002429">
    <property type="entry name" value="CcO_II-like_C"/>
</dbReference>
<evidence type="ECO:0000256" key="17">
    <source>
        <dbReference type="ARBA" id="ARBA00031077"/>
    </source>
</evidence>
<dbReference type="InterPro" id="IPR041114">
    <property type="entry name" value="Nos_propeller"/>
</dbReference>
<evidence type="ECO:0000256" key="14">
    <source>
        <dbReference type="ARBA" id="ARBA00022837"/>
    </source>
</evidence>
<keyword evidence="11" id="KW-0479">Metal-binding</keyword>
<evidence type="ECO:0000256" key="16">
    <source>
        <dbReference type="ARBA" id="ARBA00023008"/>
    </source>
</evidence>
<dbReference type="PANTHER" id="PTHR42838">
    <property type="entry name" value="CYTOCHROME C OXIDASE SUBUNIT II"/>
    <property type="match status" value="1"/>
</dbReference>
<evidence type="ECO:0000313" key="22">
    <source>
        <dbReference type="EMBL" id="AGB39874.1"/>
    </source>
</evidence>
<dbReference type="Gene3D" id="2.60.40.420">
    <property type="entry name" value="Cupredoxins - blue copper proteins"/>
    <property type="match status" value="1"/>
</dbReference>
<evidence type="ECO:0000256" key="3">
    <source>
        <dbReference type="ARBA" id="ARBA00003034"/>
    </source>
</evidence>
<feature type="compositionally biased region" description="Basic and acidic residues" evidence="20">
    <location>
        <begin position="11"/>
        <end position="27"/>
    </location>
</feature>
<dbReference type="EMBL" id="CP003931">
    <property type="protein sequence ID" value="AGB39874.1"/>
    <property type="molecule type" value="Genomic_DNA"/>
</dbReference>
<comment type="pathway">
    <text evidence="5">Nitrogen metabolism; nitrate reduction (denitrification); dinitrogen from nitrate: step 4/4.</text>
</comment>
<comment type="subunit">
    <text evidence="8">Homodimer.</text>
</comment>
<dbReference type="InterPro" id="IPR041142">
    <property type="entry name" value="NOS_propeller_2"/>
</dbReference>
<dbReference type="InterPro" id="IPR011045">
    <property type="entry name" value="N2O_reductase_N"/>
</dbReference>
<dbReference type="GeneID" id="14405896"/>
<dbReference type="GO" id="GO:0004129">
    <property type="term" value="F:cytochrome-c oxidase activity"/>
    <property type="evidence" value="ECO:0007669"/>
    <property type="project" value="InterPro"/>
</dbReference>
<keyword evidence="13" id="KW-0574">Periplasm</keyword>
<dbReference type="GO" id="GO:0050304">
    <property type="term" value="F:nitrous-oxide reductase activity"/>
    <property type="evidence" value="ECO:0007669"/>
    <property type="project" value="UniProtKB-EC"/>
</dbReference>
<comment type="cofactor">
    <cofactor evidence="2">
        <name>Cu cation</name>
        <dbReference type="ChEBI" id="CHEBI:23378"/>
    </cofactor>
</comment>
<dbReference type="EC" id="1.7.2.4" evidence="9"/>
<comment type="function">
    <text evidence="3">Nitrous-oxide reductase is part of a bacterial respiratory system which is activated under anaerobic conditions in the presence of nitrate or nitrous oxide.</text>
</comment>
<dbReference type="GO" id="GO:0042597">
    <property type="term" value="C:periplasmic space"/>
    <property type="evidence" value="ECO:0007669"/>
    <property type="project" value="UniProtKB-SubCell"/>
</dbReference>
<keyword evidence="15" id="KW-0560">Oxidoreductase</keyword>
<comment type="similarity">
    <text evidence="7">Belongs to the NosZ family.</text>
</comment>
<feature type="domain" description="Cytochrome oxidase subunit II copper A binding" evidence="21">
    <location>
        <begin position="535"/>
        <end position="635"/>
    </location>
</feature>
<keyword evidence="23" id="KW-1185">Reference proteome</keyword>
<dbReference type="UniPathway" id="UPA00652">
    <property type="reaction ID" value="UER00709"/>
</dbReference>
<feature type="region of interest" description="Disordered" evidence="20">
    <location>
        <begin position="1"/>
        <end position="27"/>
    </location>
</feature>
<evidence type="ECO:0000256" key="7">
    <source>
        <dbReference type="ARBA" id="ARBA00010372"/>
    </source>
</evidence>
<dbReference type="RefSeq" id="WP_015323305.1">
    <property type="nucleotide sequence ID" value="NC_019976.1"/>
</dbReference>
<evidence type="ECO:0000256" key="20">
    <source>
        <dbReference type="SAM" id="MobiDB-lite"/>
    </source>
</evidence>